<organism evidence="1 2">
    <name type="scientific">Caballeronia arationis</name>
    <dbReference type="NCBI Taxonomy" id="1777142"/>
    <lineage>
        <taxon>Bacteria</taxon>
        <taxon>Pseudomonadati</taxon>
        <taxon>Pseudomonadota</taxon>
        <taxon>Betaproteobacteria</taxon>
        <taxon>Burkholderiales</taxon>
        <taxon>Burkholderiaceae</taxon>
        <taxon>Caballeronia</taxon>
    </lineage>
</organism>
<reference evidence="1 2" key="1">
    <citation type="submission" date="2017-09" db="EMBL/GenBank/DDBJ databases">
        <authorList>
            <person name="Varghese N."/>
            <person name="Submissions S."/>
        </authorList>
    </citation>
    <scope>NUCLEOTIDE SEQUENCE [LARGE SCALE GENOMIC DNA]</scope>
    <source>
        <strain evidence="1 2">OK806</strain>
    </source>
</reference>
<evidence type="ECO:0008006" key="3">
    <source>
        <dbReference type="Google" id="ProtNLM"/>
    </source>
</evidence>
<gene>
    <name evidence="1" type="ORF">SAMN05446927_8219</name>
</gene>
<protein>
    <recommendedName>
        <fullName evidence="3">TniQ family protein</fullName>
    </recommendedName>
</protein>
<evidence type="ECO:0000313" key="1">
    <source>
        <dbReference type="EMBL" id="SOE91307.1"/>
    </source>
</evidence>
<accession>A0A7Z7IG58</accession>
<name>A0A7Z7IG58_9BURK</name>
<evidence type="ECO:0000313" key="2">
    <source>
        <dbReference type="Proteomes" id="UP000219522"/>
    </source>
</evidence>
<dbReference type="AlphaFoldDB" id="A0A7Z7IG58"/>
<comment type="caution">
    <text evidence="1">The sequence shown here is derived from an EMBL/GenBank/DDBJ whole genome shotgun (WGS) entry which is preliminary data.</text>
</comment>
<keyword evidence="2" id="KW-1185">Reference proteome</keyword>
<proteinExistence type="predicted"/>
<dbReference type="EMBL" id="OCSU01000004">
    <property type="protein sequence ID" value="SOE91307.1"/>
    <property type="molecule type" value="Genomic_DNA"/>
</dbReference>
<sequence>MFSPVMQPAAYSSPRKVWRATPPPFPILTLDERKLTPALGYLFSAKWIDPCESLVTILWKFEKANALPGHVAALLMGADIDPYGGVAPQAGVIDIRRLRDTLNVPLKILHGSLLVPSQRRRYSKLFRYCRCCLARGYHSVLHQIDGVDVCPAHRRPLETACRRCGYEAPYVLSVRFLDAPYRCADCRAGYSHKVFSVLSSQRMKKDERIAMNRLYFRRYFG</sequence>
<dbReference type="Proteomes" id="UP000219522">
    <property type="component" value="Unassembled WGS sequence"/>
</dbReference>